<reference evidence="1" key="2">
    <citation type="submission" date="2013-04" db="UniProtKB">
        <authorList>
            <consortium name="EnsemblPlants"/>
        </authorList>
    </citation>
    <scope>IDENTIFICATION</scope>
</reference>
<organism evidence="1">
    <name type="scientific">Oryza brachyantha</name>
    <name type="common">malo sina</name>
    <dbReference type="NCBI Taxonomy" id="4533"/>
    <lineage>
        <taxon>Eukaryota</taxon>
        <taxon>Viridiplantae</taxon>
        <taxon>Streptophyta</taxon>
        <taxon>Embryophyta</taxon>
        <taxon>Tracheophyta</taxon>
        <taxon>Spermatophyta</taxon>
        <taxon>Magnoliopsida</taxon>
        <taxon>Liliopsida</taxon>
        <taxon>Poales</taxon>
        <taxon>Poaceae</taxon>
        <taxon>BOP clade</taxon>
        <taxon>Oryzoideae</taxon>
        <taxon>Oryzeae</taxon>
        <taxon>Oryzinae</taxon>
        <taxon>Oryza</taxon>
    </lineage>
</organism>
<dbReference type="AlphaFoldDB" id="J3LNS7"/>
<dbReference type="EnsemblPlants" id="OB03G27030.1">
    <property type="protein sequence ID" value="OB03G27030.1"/>
    <property type="gene ID" value="OB03G27030"/>
</dbReference>
<proteinExistence type="predicted"/>
<name>J3LNS7_ORYBR</name>
<protein>
    <submittedName>
        <fullName evidence="1">Uncharacterized protein</fullName>
    </submittedName>
</protein>
<dbReference type="HOGENOM" id="CLU_1512839_0_0_1"/>
<reference evidence="1" key="1">
    <citation type="journal article" date="2013" name="Nat. Commun.">
        <title>Whole-genome sequencing of Oryza brachyantha reveals mechanisms underlying Oryza genome evolution.</title>
        <authorList>
            <person name="Chen J."/>
            <person name="Huang Q."/>
            <person name="Gao D."/>
            <person name="Wang J."/>
            <person name="Lang Y."/>
            <person name="Liu T."/>
            <person name="Li B."/>
            <person name="Bai Z."/>
            <person name="Luis Goicoechea J."/>
            <person name="Liang C."/>
            <person name="Chen C."/>
            <person name="Zhang W."/>
            <person name="Sun S."/>
            <person name="Liao Y."/>
            <person name="Zhang X."/>
            <person name="Yang L."/>
            <person name="Song C."/>
            <person name="Wang M."/>
            <person name="Shi J."/>
            <person name="Liu G."/>
            <person name="Liu J."/>
            <person name="Zhou H."/>
            <person name="Zhou W."/>
            <person name="Yu Q."/>
            <person name="An N."/>
            <person name="Chen Y."/>
            <person name="Cai Q."/>
            <person name="Wang B."/>
            <person name="Liu B."/>
            <person name="Min J."/>
            <person name="Huang Y."/>
            <person name="Wu H."/>
            <person name="Li Z."/>
            <person name="Zhang Y."/>
            <person name="Yin Y."/>
            <person name="Song W."/>
            <person name="Jiang J."/>
            <person name="Jackson S.A."/>
            <person name="Wing R.A."/>
            <person name="Wang J."/>
            <person name="Chen M."/>
        </authorList>
    </citation>
    <scope>NUCLEOTIDE SEQUENCE [LARGE SCALE GENOMIC DNA]</scope>
    <source>
        <strain evidence="1">cv. IRGC 101232</strain>
    </source>
</reference>
<sequence>MGFQYDWCEEIIAQFSATVYFQSNEDNTMHWMTRGRWYNINYKDFVVLLAFENYNMHEKTRDGLMSRMYIPGGQPVLGTVKGLKSKYIYLNRMLRKTLTPKDGDASHINSLSNNILRKMMNIDTFDVPRFIWDEIYNTSVSHRKGLGYSPQIMFLIEIVIRIEFVKKVKHTRLGLRLD</sequence>
<dbReference type="Gramene" id="OB03G27030.1">
    <property type="protein sequence ID" value="OB03G27030.1"/>
    <property type="gene ID" value="OB03G27030"/>
</dbReference>
<dbReference type="Proteomes" id="UP000006038">
    <property type="component" value="Chromosome 3"/>
</dbReference>
<keyword evidence="2" id="KW-1185">Reference proteome</keyword>
<evidence type="ECO:0000313" key="2">
    <source>
        <dbReference type="Proteomes" id="UP000006038"/>
    </source>
</evidence>
<accession>J3LNS7</accession>
<evidence type="ECO:0000313" key="1">
    <source>
        <dbReference type="EnsemblPlants" id="OB03G27030.1"/>
    </source>
</evidence>